<name>A0A9W4SYS9_9GLOM</name>
<evidence type="ECO:0000256" key="1">
    <source>
        <dbReference type="ARBA" id="ARBA00023125"/>
    </source>
</evidence>
<gene>
    <name evidence="2" type="ORF">FWILDA_LOCUS12161</name>
</gene>
<dbReference type="InterPro" id="IPR010982">
    <property type="entry name" value="Lambda_DNA-bd_dom_sf"/>
</dbReference>
<dbReference type="SUPFAM" id="SSF47413">
    <property type="entry name" value="lambda repressor-like DNA-binding domains"/>
    <property type="match status" value="1"/>
</dbReference>
<dbReference type="OrthoDB" id="2439705at2759"/>
<dbReference type="Gene3D" id="1.10.260.40">
    <property type="entry name" value="lambda repressor-like DNA-binding domains"/>
    <property type="match status" value="1"/>
</dbReference>
<sequence>MTEFKKLSPIHPGEMLREEFLVPYQISPEQLAHDISVSVREIKQICQEKKGISPNIATRLAVYFDIEFSQLAGMRSDSKYSNDAGGSHNLREDCGTLGRGFEKLESLDGEKITDELTKTTSKSEFDTKKSILLQKINEITGDLQARTADQAMSPHVEDKMQECRRDLDNLRSQITGTAYK</sequence>
<dbReference type="PANTHER" id="PTHR36924">
    <property type="entry name" value="ANTITOXIN HIGA-1"/>
    <property type="match status" value="1"/>
</dbReference>
<comment type="caution">
    <text evidence="2">The sequence shown here is derived from an EMBL/GenBank/DDBJ whole genome shotgun (WGS) entry which is preliminary data.</text>
</comment>
<dbReference type="GO" id="GO:0003677">
    <property type="term" value="F:DNA binding"/>
    <property type="evidence" value="ECO:0007669"/>
    <property type="project" value="UniProtKB-KW"/>
</dbReference>
<protein>
    <submittedName>
        <fullName evidence="2">5223_t:CDS:1</fullName>
    </submittedName>
</protein>
<accession>A0A9W4SYS9</accession>
<dbReference type="NCBIfam" id="TIGR02607">
    <property type="entry name" value="antidote_HigA"/>
    <property type="match status" value="1"/>
</dbReference>
<proteinExistence type="predicted"/>
<dbReference type="AlphaFoldDB" id="A0A9W4SYS9"/>
<organism evidence="2 3">
    <name type="scientific">Funneliformis geosporum</name>
    <dbReference type="NCBI Taxonomy" id="1117311"/>
    <lineage>
        <taxon>Eukaryota</taxon>
        <taxon>Fungi</taxon>
        <taxon>Fungi incertae sedis</taxon>
        <taxon>Mucoromycota</taxon>
        <taxon>Glomeromycotina</taxon>
        <taxon>Glomeromycetes</taxon>
        <taxon>Glomerales</taxon>
        <taxon>Glomeraceae</taxon>
        <taxon>Funneliformis</taxon>
    </lineage>
</organism>
<evidence type="ECO:0000313" key="2">
    <source>
        <dbReference type="EMBL" id="CAI2185606.1"/>
    </source>
</evidence>
<keyword evidence="1" id="KW-0238">DNA-binding</keyword>
<reference evidence="2" key="1">
    <citation type="submission" date="2022-08" db="EMBL/GenBank/DDBJ databases">
        <authorList>
            <person name="Kallberg Y."/>
            <person name="Tangrot J."/>
            <person name="Rosling A."/>
        </authorList>
    </citation>
    <scope>NUCLEOTIDE SEQUENCE</scope>
    <source>
        <strain evidence="2">Wild A</strain>
    </source>
</reference>
<evidence type="ECO:0000313" key="3">
    <source>
        <dbReference type="Proteomes" id="UP001153678"/>
    </source>
</evidence>
<keyword evidence="3" id="KW-1185">Reference proteome</keyword>
<dbReference type="EMBL" id="CAMKVN010003790">
    <property type="protein sequence ID" value="CAI2185606.1"/>
    <property type="molecule type" value="Genomic_DNA"/>
</dbReference>
<dbReference type="InterPro" id="IPR013430">
    <property type="entry name" value="Toxin_antidote_HigA"/>
</dbReference>
<dbReference type="PANTHER" id="PTHR36924:SF1">
    <property type="entry name" value="ANTITOXIN HIGA-1"/>
    <property type="match status" value="1"/>
</dbReference>
<dbReference type="Proteomes" id="UP001153678">
    <property type="component" value="Unassembled WGS sequence"/>
</dbReference>